<sequence length="493" mass="56376">MDTRLHDIDHALEGTCDWLLDHEVFKAWAARSRGLLWIKGKPGSGKSTLLKYAHKYIAEASKVGDRALILSFYFHGRGAEIQKTLVGLVRSLLHQILRQVPDVLSNLVDTFDKRQKEKGKPPEEWEWHPNELWDFFKSSLPKILQIRSIWLFVDALDESGEENARTLFWKFESALKTLPQACLPFRICLACRHYPVLDQDCQFVVNPESSNQEDISTYVQSRFSTSDKLRQSAIPDLITGRANGVFMWARLVVDQALKLHSEGRGLRRIEEKIKSLPPELRDLYSGLVKGMDEIPASLKLVQWICFATRPLSLEELRWAMIVDAECPYKSIRQCQDAEDYDCDMENRLKTLSRGLAEAVPSENSRVVQFVHQSVNDFFLDQGLKILNSLGPAEPRVAEVDIIALAHHQLSRTCVRYLAMDEIGQWVIEDRQQVDNGLFGYHAAWSTLTLEYPLIGYAATAWMLHAQASDKGAVPQQDLIRDFGWPSESVVRLW</sequence>
<dbReference type="AlphaFoldDB" id="A0AA39X6R6"/>
<evidence type="ECO:0000313" key="3">
    <source>
        <dbReference type="EMBL" id="KAK0627855.1"/>
    </source>
</evidence>
<feature type="non-terminal residue" evidence="3">
    <location>
        <position position="493"/>
    </location>
</feature>
<keyword evidence="1" id="KW-0677">Repeat</keyword>
<accession>A0AA39X6R6</accession>
<comment type="caution">
    <text evidence="3">The sequence shown here is derived from an EMBL/GenBank/DDBJ whole genome shotgun (WGS) entry which is preliminary data.</text>
</comment>
<evidence type="ECO:0000313" key="4">
    <source>
        <dbReference type="Proteomes" id="UP001175000"/>
    </source>
</evidence>
<dbReference type="SUPFAM" id="SSF52540">
    <property type="entry name" value="P-loop containing nucleoside triphosphate hydrolases"/>
    <property type="match status" value="1"/>
</dbReference>
<dbReference type="Pfam" id="PF24883">
    <property type="entry name" value="NPHP3_N"/>
    <property type="match status" value="1"/>
</dbReference>
<keyword evidence="4" id="KW-1185">Reference proteome</keyword>
<name>A0AA39X6R6_9PEZI</name>
<dbReference type="Gene3D" id="3.40.50.300">
    <property type="entry name" value="P-loop containing nucleotide triphosphate hydrolases"/>
    <property type="match status" value="1"/>
</dbReference>
<dbReference type="InterPro" id="IPR027417">
    <property type="entry name" value="P-loop_NTPase"/>
</dbReference>
<proteinExistence type="predicted"/>
<dbReference type="InterPro" id="IPR056884">
    <property type="entry name" value="NPHP3-like_N"/>
</dbReference>
<dbReference type="EMBL" id="JAULSU010000002">
    <property type="protein sequence ID" value="KAK0627855.1"/>
    <property type="molecule type" value="Genomic_DNA"/>
</dbReference>
<feature type="domain" description="Nephrocystin 3-like N-terminal" evidence="2">
    <location>
        <begin position="14"/>
        <end position="192"/>
    </location>
</feature>
<dbReference type="PANTHER" id="PTHR10039">
    <property type="entry name" value="AMELOGENIN"/>
    <property type="match status" value="1"/>
</dbReference>
<protein>
    <recommendedName>
        <fullName evidence="2">Nephrocystin 3-like N-terminal domain-containing protein</fullName>
    </recommendedName>
</protein>
<evidence type="ECO:0000256" key="1">
    <source>
        <dbReference type="ARBA" id="ARBA00022737"/>
    </source>
</evidence>
<reference evidence="3" key="1">
    <citation type="submission" date="2023-06" db="EMBL/GenBank/DDBJ databases">
        <title>Genome-scale phylogeny and comparative genomics of the fungal order Sordariales.</title>
        <authorList>
            <consortium name="Lawrence Berkeley National Laboratory"/>
            <person name="Hensen N."/>
            <person name="Bonometti L."/>
            <person name="Westerberg I."/>
            <person name="Brannstrom I.O."/>
            <person name="Guillou S."/>
            <person name="Cros-Aarteil S."/>
            <person name="Calhoun S."/>
            <person name="Haridas S."/>
            <person name="Kuo A."/>
            <person name="Mondo S."/>
            <person name="Pangilinan J."/>
            <person name="Riley R."/>
            <person name="Labutti K."/>
            <person name="Andreopoulos B."/>
            <person name="Lipzen A."/>
            <person name="Chen C."/>
            <person name="Yanf M."/>
            <person name="Daum C."/>
            <person name="Ng V."/>
            <person name="Clum A."/>
            <person name="Steindorff A."/>
            <person name="Ohm R."/>
            <person name="Martin F."/>
            <person name="Silar P."/>
            <person name="Natvig D."/>
            <person name="Lalanne C."/>
            <person name="Gautier V."/>
            <person name="Ament-Velasquez S.L."/>
            <person name="Kruys A."/>
            <person name="Hutchinson M.I."/>
            <person name="Powell A.J."/>
            <person name="Barry K."/>
            <person name="Miller A.N."/>
            <person name="Grigoriev I.V."/>
            <person name="Debuchy R."/>
            <person name="Gladieux P."/>
            <person name="Thoren M.H."/>
            <person name="Johannesson H."/>
        </authorList>
    </citation>
    <scope>NUCLEOTIDE SEQUENCE</scope>
    <source>
        <strain evidence="3">CBS 606.72</strain>
    </source>
</reference>
<evidence type="ECO:0000259" key="2">
    <source>
        <dbReference type="Pfam" id="PF24883"/>
    </source>
</evidence>
<dbReference type="Proteomes" id="UP001175000">
    <property type="component" value="Unassembled WGS sequence"/>
</dbReference>
<gene>
    <name evidence="3" type="ORF">B0T14DRAFT_409740</name>
</gene>
<organism evidence="3 4">
    <name type="scientific">Immersiella caudata</name>
    <dbReference type="NCBI Taxonomy" id="314043"/>
    <lineage>
        <taxon>Eukaryota</taxon>
        <taxon>Fungi</taxon>
        <taxon>Dikarya</taxon>
        <taxon>Ascomycota</taxon>
        <taxon>Pezizomycotina</taxon>
        <taxon>Sordariomycetes</taxon>
        <taxon>Sordariomycetidae</taxon>
        <taxon>Sordariales</taxon>
        <taxon>Lasiosphaeriaceae</taxon>
        <taxon>Immersiella</taxon>
    </lineage>
</organism>
<dbReference type="PANTHER" id="PTHR10039:SF5">
    <property type="entry name" value="NACHT DOMAIN-CONTAINING PROTEIN"/>
    <property type="match status" value="1"/>
</dbReference>